<feature type="region of interest" description="Disordered" evidence="1">
    <location>
        <begin position="1"/>
        <end position="46"/>
    </location>
</feature>
<proteinExistence type="predicted"/>
<dbReference type="SUPFAM" id="SSF53955">
    <property type="entry name" value="Lysozyme-like"/>
    <property type="match status" value="1"/>
</dbReference>
<dbReference type="Proteomes" id="UP000059574">
    <property type="component" value="Chromosome"/>
</dbReference>
<evidence type="ECO:0000256" key="1">
    <source>
        <dbReference type="SAM" id="MobiDB-lite"/>
    </source>
</evidence>
<gene>
    <name evidence="2" type="ORF">AS189_00500</name>
</gene>
<feature type="compositionally biased region" description="Low complexity" evidence="1">
    <location>
        <begin position="15"/>
        <end position="45"/>
    </location>
</feature>
<evidence type="ECO:0008006" key="4">
    <source>
        <dbReference type="Google" id="ProtNLM"/>
    </source>
</evidence>
<protein>
    <recommendedName>
        <fullName evidence="4">Transglycosylase SLT domain-containing protein</fullName>
    </recommendedName>
</protein>
<organism evidence="2 3">
    <name type="scientific">Arthrobacter alpinus</name>
    <dbReference type="NCBI Taxonomy" id="656366"/>
    <lineage>
        <taxon>Bacteria</taxon>
        <taxon>Bacillati</taxon>
        <taxon>Actinomycetota</taxon>
        <taxon>Actinomycetes</taxon>
        <taxon>Micrococcales</taxon>
        <taxon>Micrococcaceae</taxon>
        <taxon>Arthrobacter</taxon>
    </lineage>
</organism>
<sequence>MSEAPQRGRRRAESASRPSLRSLTTSRNGTSRNGTSRTGTRAATTPRAFSAVGTTAKCMAAVAVVGALMAAGSVASQTMNPVADGQNSTSLVAAVDHAVPSAISAPTDAAISFPGVTVTSKTSPTAVAKAAATPAQVKVEANAVKPVTATPATKAAPAAPVDDPEAAKAFASSQLASFGWGADQMSCLTSLWQRESEWLTSAENVSSGAYGIAQSLPANKMESTGSDWATNYQTQIRWGMGYINERYGSPCGAWGHSESVGWY</sequence>
<dbReference type="RefSeq" id="WP_062285491.1">
    <property type="nucleotide sequence ID" value="NZ_CP013200.1"/>
</dbReference>
<accession>A0A0S2LUQ9</accession>
<evidence type="ECO:0000313" key="2">
    <source>
        <dbReference type="EMBL" id="ALO65242.1"/>
    </source>
</evidence>
<dbReference type="EMBL" id="CP013200">
    <property type="protein sequence ID" value="ALO65242.1"/>
    <property type="molecule type" value="Genomic_DNA"/>
</dbReference>
<name>A0A0S2LUQ9_9MICC</name>
<dbReference type="OrthoDB" id="9766277at2"/>
<dbReference type="AlphaFoldDB" id="A0A0S2LUQ9"/>
<reference evidence="3" key="1">
    <citation type="submission" date="2015-11" db="EMBL/GenBank/DDBJ databases">
        <authorList>
            <person name="Kumar R."/>
            <person name="Singh D."/>
            <person name="Swarnkar M.K."/>
            <person name="Singh A.K."/>
            <person name="Kumar S."/>
        </authorList>
    </citation>
    <scope>NUCLEOTIDE SEQUENCE [LARGE SCALE GENOMIC DNA]</scope>
    <source>
        <strain evidence="3">ERGS4:06</strain>
    </source>
</reference>
<reference evidence="2 3" key="2">
    <citation type="journal article" date="2016" name="J. Biotechnol.">
        <title>Complete genome sequence of Arthrobacter alpinus ERGS4:06, a yellow pigmented bacterium tolerant to cold and radiations isolated from Sikkim Himalaya.</title>
        <authorList>
            <person name="Kumar R."/>
            <person name="Singh D."/>
            <person name="Swarnkar M.K."/>
            <person name="Singh A.K."/>
            <person name="Kumar S."/>
        </authorList>
    </citation>
    <scope>NUCLEOTIDE SEQUENCE [LARGE SCALE GENOMIC DNA]</scope>
    <source>
        <strain evidence="2 3">ERGS4:06</strain>
    </source>
</reference>
<evidence type="ECO:0000313" key="3">
    <source>
        <dbReference type="Proteomes" id="UP000059574"/>
    </source>
</evidence>
<dbReference type="InterPro" id="IPR023346">
    <property type="entry name" value="Lysozyme-like_dom_sf"/>
</dbReference>